<organism evidence="12 13">
    <name type="scientific">Gluconacetobacter tumulisoli</name>
    <dbReference type="NCBI Taxonomy" id="1286189"/>
    <lineage>
        <taxon>Bacteria</taxon>
        <taxon>Pseudomonadati</taxon>
        <taxon>Pseudomonadota</taxon>
        <taxon>Alphaproteobacteria</taxon>
        <taxon>Acetobacterales</taxon>
        <taxon>Acetobacteraceae</taxon>
        <taxon>Gluconacetobacter</taxon>
    </lineage>
</organism>
<dbReference type="InterPro" id="IPR010046">
    <property type="entry name" value="Mopterin_OxRdtse_a_bac"/>
</dbReference>
<evidence type="ECO:0000259" key="11">
    <source>
        <dbReference type="Pfam" id="PF01568"/>
    </source>
</evidence>
<proteinExistence type="inferred from homology"/>
<comment type="similarity">
    <text evidence="3">Belongs to the prokaryotic molybdopterin-containing oxidoreductase family.</text>
</comment>
<dbReference type="RefSeq" id="WP_182958722.1">
    <property type="nucleotide sequence ID" value="NZ_JABEQM010000007.1"/>
</dbReference>
<dbReference type="InterPro" id="IPR041953">
    <property type="entry name" value="YdeP_MopB"/>
</dbReference>
<dbReference type="PIRSF" id="PIRSF000144">
    <property type="entry name" value="CbbBc"/>
    <property type="match status" value="1"/>
</dbReference>
<evidence type="ECO:0000256" key="2">
    <source>
        <dbReference type="ARBA" id="ARBA00001966"/>
    </source>
</evidence>
<evidence type="ECO:0000256" key="7">
    <source>
        <dbReference type="ARBA" id="ARBA00023002"/>
    </source>
</evidence>
<dbReference type="InterPro" id="IPR050123">
    <property type="entry name" value="Prok_molybdopt-oxidoreductase"/>
</dbReference>
<dbReference type="SUPFAM" id="SSF53706">
    <property type="entry name" value="Formate dehydrogenase/DMSO reductase, domains 1-3"/>
    <property type="match status" value="1"/>
</dbReference>
<dbReference type="GO" id="GO:1990204">
    <property type="term" value="C:oxidoreductase complex"/>
    <property type="evidence" value="ECO:0007669"/>
    <property type="project" value="UniProtKB-ARBA"/>
</dbReference>
<comment type="cofactor">
    <cofactor evidence="1">
        <name>Mo-bis(molybdopterin guanine dinucleotide)</name>
        <dbReference type="ChEBI" id="CHEBI:60539"/>
    </cofactor>
</comment>
<keyword evidence="7" id="KW-0560">Oxidoreductase</keyword>
<reference evidence="12 13" key="1">
    <citation type="submission" date="2020-04" db="EMBL/GenBank/DDBJ databases">
        <title>Description of novel Gluconacetobacter.</title>
        <authorList>
            <person name="Sombolestani A."/>
        </authorList>
    </citation>
    <scope>NUCLEOTIDE SEQUENCE [LARGE SCALE GENOMIC DNA]</scope>
    <source>
        <strain evidence="12 13">LMG 27802</strain>
    </source>
</reference>
<evidence type="ECO:0000256" key="4">
    <source>
        <dbReference type="ARBA" id="ARBA00022485"/>
    </source>
</evidence>
<dbReference type="InterPro" id="IPR009010">
    <property type="entry name" value="Asp_de-COase-like_dom_sf"/>
</dbReference>
<dbReference type="GO" id="GO:0016020">
    <property type="term" value="C:membrane"/>
    <property type="evidence" value="ECO:0007669"/>
    <property type="project" value="TreeGrafter"/>
</dbReference>
<dbReference type="SUPFAM" id="SSF50692">
    <property type="entry name" value="ADC-like"/>
    <property type="match status" value="1"/>
</dbReference>
<dbReference type="GO" id="GO:0008863">
    <property type="term" value="F:formate dehydrogenase (NAD+) activity"/>
    <property type="evidence" value="ECO:0007669"/>
    <property type="project" value="InterPro"/>
</dbReference>
<dbReference type="InterPro" id="IPR006656">
    <property type="entry name" value="Mopterin_OxRdtase"/>
</dbReference>
<keyword evidence="5" id="KW-0500">Molybdenum</keyword>
<dbReference type="CDD" id="cd02767">
    <property type="entry name" value="MopB_ydeP"/>
    <property type="match status" value="1"/>
</dbReference>
<dbReference type="InterPro" id="IPR037951">
    <property type="entry name" value="MopB_CT_YdeP"/>
</dbReference>
<evidence type="ECO:0000256" key="3">
    <source>
        <dbReference type="ARBA" id="ARBA00010312"/>
    </source>
</evidence>
<feature type="domain" description="Molybdopterin oxidoreductase" evidence="10">
    <location>
        <begin position="110"/>
        <end position="405"/>
    </location>
</feature>
<dbReference type="EMBL" id="JABEQM010000007">
    <property type="protein sequence ID" value="MBB2202034.1"/>
    <property type="molecule type" value="Genomic_DNA"/>
</dbReference>
<dbReference type="NCBIfam" id="TIGR01701">
    <property type="entry name" value="Fdhalpha-like"/>
    <property type="match status" value="1"/>
</dbReference>
<comment type="caution">
    <text evidence="12">The sequence shown here is derived from an EMBL/GenBank/DDBJ whole genome shotgun (WGS) entry which is preliminary data.</text>
</comment>
<dbReference type="AlphaFoldDB" id="A0A7W4K800"/>
<gene>
    <name evidence="12" type="ORF">HLH28_10690</name>
</gene>
<dbReference type="GO" id="GO:0051539">
    <property type="term" value="F:4 iron, 4 sulfur cluster binding"/>
    <property type="evidence" value="ECO:0007669"/>
    <property type="project" value="UniProtKB-KW"/>
</dbReference>
<dbReference type="PANTHER" id="PTHR43105">
    <property type="entry name" value="RESPIRATORY NITRATE REDUCTASE"/>
    <property type="match status" value="1"/>
</dbReference>
<keyword evidence="9" id="KW-0411">Iron-sulfur</keyword>
<evidence type="ECO:0000256" key="9">
    <source>
        <dbReference type="ARBA" id="ARBA00023014"/>
    </source>
</evidence>
<name>A0A7W4K800_9PROT</name>
<keyword evidence="13" id="KW-1185">Reference proteome</keyword>
<evidence type="ECO:0000259" key="10">
    <source>
        <dbReference type="Pfam" id="PF00384"/>
    </source>
</evidence>
<dbReference type="Gene3D" id="3.40.228.10">
    <property type="entry name" value="Dimethylsulfoxide Reductase, domain 2"/>
    <property type="match status" value="1"/>
</dbReference>
<dbReference type="GO" id="GO:0045333">
    <property type="term" value="P:cellular respiration"/>
    <property type="evidence" value="ECO:0007669"/>
    <property type="project" value="UniProtKB-ARBA"/>
</dbReference>
<keyword evidence="6" id="KW-0479">Metal-binding</keyword>
<sequence>MSEQVKFRPYSHPAGGWGAAKATAKALLEQSVVTTGSRALLSMNHPDGFKCPSCAWPNPDREKTLEFCENGAKALAVEATKRRIGRDFFAAHTVTDLMGRSDYWLEEQGRLTEPMRYDAGTDRYVPCSWDAAFALIGDTLRALDHPDQAEFYTSGRTSNEAAFLYSVFVREFGTNNFPDCSNMCHEPSSRGLPPSIGIGKGTVVISDFASTEAIFIIGQNTGTNSPRMMSELVHARKRGVPIVVINPMPERALMRFTEPQDPVKMATFGSTEIASEFCQVRIGGDIAVIKGMVKTLLELDDAARAAGAPRVLDADFIATHTHGFDVVAQDARETSWADIVAVSGLEEAQIRRIAAIYARANASIICYGMGITQHRQGARAIQQIANLLMMKGNFGRKGAGICPVRGHSNVQGDRTVGIDEKPTAAYLARLQAAFGFTPPTEHGHHVVESVKAMIDGRARVFIGMGGNFIHAIPDTPIGYRAMAGLDLTVGIAIKLNRGHLVHGRQALILPVIARSEIDVQVSGPQFVTIEDAMSNVGASRGVLEPASPHLLSEIEIVCRMAKATLPDSVVPWGTYIDDYNLIRDKIAEVYPDFAGFNERIREPKGFHLYNPPRHREWRTPTGKANFLPFDGLAMDPPVADPAMLRLATVRSHDQYNTTIYSNTDRYRGVYDTRMVLLMNADDMRDRAIAPETRVVVETLSDDGVVRRVGDLCALPYSLPRGSVAGYYPELNPLLPLDHFDEISGTPAAKSIPVRVMAMAGASVSEPVPA</sequence>
<evidence type="ECO:0000313" key="12">
    <source>
        <dbReference type="EMBL" id="MBB2202034.1"/>
    </source>
</evidence>
<feature type="domain" description="Molybdopterin dinucleotide-binding" evidence="11">
    <location>
        <begin position="644"/>
        <end position="751"/>
    </location>
</feature>
<keyword evidence="4" id="KW-0004">4Fe-4S</keyword>
<dbReference type="InterPro" id="IPR006657">
    <property type="entry name" value="MoPterin_dinucl-bd_dom"/>
</dbReference>
<evidence type="ECO:0000256" key="1">
    <source>
        <dbReference type="ARBA" id="ARBA00001942"/>
    </source>
</evidence>
<dbReference type="GO" id="GO:0043546">
    <property type="term" value="F:molybdopterin cofactor binding"/>
    <property type="evidence" value="ECO:0007669"/>
    <property type="project" value="InterPro"/>
</dbReference>
<dbReference type="GO" id="GO:0030151">
    <property type="term" value="F:molybdenum ion binding"/>
    <property type="evidence" value="ECO:0007669"/>
    <property type="project" value="InterPro"/>
</dbReference>
<evidence type="ECO:0000313" key="13">
    <source>
        <dbReference type="Proteomes" id="UP000578030"/>
    </source>
</evidence>
<accession>A0A7W4K800</accession>
<protein>
    <submittedName>
        <fullName evidence="12">FdhF/YdeP family oxidoreductase</fullName>
    </submittedName>
</protein>
<evidence type="ECO:0000256" key="6">
    <source>
        <dbReference type="ARBA" id="ARBA00022723"/>
    </source>
</evidence>
<evidence type="ECO:0000256" key="5">
    <source>
        <dbReference type="ARBA" id="ARBA00022505"/>
    </source>
</evidence>
<dbReference type="Gene3D" id="3.40.50.740">
    <property type="match status" value="1"/>
</dbReference>
<dbReference type="Pfam" id="PF01568">
    <property type="entry name" value="Molydop_binding"/>
    <property type="match status" value="1"/>
</dbReference>
<dbReference type="CDD" id="cd02787">
    <property type="entry name" value="MopB_CT_ydeP"/>
    <property type="match status" value="1"/>
</dbReference>
<dbReference type="Pfam" id="PF00384">
    <property type="entry name" value="Molybdopterin"/>
    <property type="match status" value="1"/>
</dbReference>
<evidence type="ECO:0000256" key="8">
    <source>
        <dbReference type="ARBA" id="ARBA00023004"/>
    </source>
</evidence>
<dbReference type="Proteomes" id="UP000578030">
    <property type="component" value="Unassembled WGS sequence"/>
</dbReference>
<dbReference type="PANTHER" id="PTHR43105:SF4">
    <property type="entry name" value="PROTEIN YDEP"/>
    <property type="match status" value="1"/>
</dbReference>
<comment type="cofactor">
    <cofactor evidence="2">
        <name>[4Fe-4S] cluster</name>
        <dbReference type="ChEBI" id="CHEBI:49883"/>
    </cofactor>
</comment>
<keyword evidence="8" id="KW-0408">Iron</keyword>